<accession>A0A151P5D2</accession>
<evidence type="ECO:0000313" key="1">
    <source>
        <dbReference type="EMBL" id="KYO44262.1"/>
    </source>
</evidence>
<keyword evidence="2" id="KW-1185">Reference proteome</keyword>
<comment type="caution">
    <text evidence="1">The sequence shown here is derived from an EMBL/GenBank/DDBJ whole genome shotgun (WGS) entry which is preliminary data.</text>
</comment>
<dbReference type="Proteomes" id="UP000050525">
    <property type="component" value="Unassembled WGS sequence"/>
</dbReference>
<dbReference type="AlphaFoldDB" id="A0A151P5D2"/>
<name>A0A151P5D2_ALLMI</name>
<proteinExistence type="predicted"/>
<organism evidence="1 2">
    <name type="scientific">Alligator mississippiensis</name>
    <name type="common">American alligator</name>
    <dbReference type="NCBI Taxonomy" id="8496"/>
    <lineage>
        <taxon>Eukaryota</taxon>
        <taxon>Metazoa</taxon>
        <taxon>Chordata</taxon>
        <taxon>Craniata</taxon>
        <taxon>Vertebrata</taxon>
        <taxon>Euteleostomi</taxon>
        <taxon>Archelosauria</taxon>
        <taxon>Archosauria</taxon>
        <taxon>Crocodylia</taxon>
        <taxon>Alligatoridae</taxon>
        <taxon>Alligatorinae</taxon>
        <taxon>Alligator</taxon>
    </lineage>
</organism>
<gene>
    <name evidence="1" type="ORF">Y1Q_0012047</name>
</gene>
<protein>
    <submittedName>
        <fullName evidence="1">Uncharacterized protein</fullName>
    </submittedName>
</protein>
<evidence type="ECO:0000313" key="2">
    <source>
        <dbReference type="Proteomes" id="UP000050525"/>
    </source>
</evidence>
<sequence length="80" mass="8987">MGASRIQDWEHKKAAELDQHALAGIRRAQNFTSKEGWIGDGETEAGSRDKFTWLSQDEIQTSSFSIEHCSLHPFICGSFC</sequence>
<reference evidence="1 2" key="1">
    <citation type="journal article" date="2012" name="Genome Biol.">
        <title>Sequencing three crocodilian genomes to illuminate the evolution of archosaurs and amniotes.</title>
        <authorList>
            <person name="St John J.A."/>
            <person name="Braun E.L."/>
            <person name="Isberg S.R."/>
            <person name="Miles L.G."/>
            <person name="Chong A.Y."/>
            <person name="Gongora J."/>
            <person name="Dalzell P."/>
            <person name="Moran C."/>
            <person name="Bed'hom B."/>
            <person name="Abzhanov A."/>
            <person name="Burgess S.C."/>
            <person name="Cooksey A.M."/>
            <person name="Castoe T.A."/>
            <person name="Crawford N.G."/>
            <person name="Densmore L.D."/>
            <person name="Drew J.C."/>
            <person name="Edwards S.V."/>
            <person name="Faircloth B.C."/>
            <person name="Fujita M.K."/>
            <person name="Greenwold M.J."/>
            <person name="Hoffmann F.G."/>
            <person name="Howard J.M."/>
            <person name="Iguchi T."/>
            <person name="Janes D.E."/>
            <person name="Khan S.Y."/>
            <person name="Kohno S."/>
            <person name="de Koning A.J."/>
            <person name="Lance S.L."/>
            <person name="McCarthy F.M."/>
            <person name="McCormack J.E."/>
            <person name="Merchant M.E."/>
            <person name="Peterson D.G."/>
            <person name="Pollock D.D."/>
            <person name="Pourmand N."/>
            <person name="Raney B.J."/>
            <person name="Roessler K.A."/>
            <person name="Sanford J.R."/>
            <person name="Sawyer R.H."/>
            <person name="Schmidt C.J."/>
            <person name="Triplett E.W."/>
            <person name="Tuberville T.D."/>
            <person name="Venegas-Anaya M."/>
            <person name="Howard J.T."/>
            <person name="Jarvis E.D."/>
            <person name="Guillette L.J.Jr."/>
            <person name="Glenn T.C."/>
            <person name="Green R.E."/>
            <person name="Ray D.A."/>
        </authorList>
    </citation>
    <scope>NUCLEOTIDE SEQUENCE [LARGE SCALE GENOMIC DNA]</scope>
    <source>
        <strain evidence="1">KSC_2009_1</strain>
    </source>
</reference>
<dbReference type="EMBL" id="AKHW03000817">
    <property type="protein sequence ID" value="KYO44262.1"/>
    <property type="molecule type" value="Genomic_DNA"/>
</dbReference>